<evidence type="ECO:0000313" key="1">
    <source>
        <dbReference type="EMBL" id="GFQ98991.1"/>
    </source>
</evidence>
<sequence length="82" mass="9548">MTSVERGRLSVSLLCLTVRHFSEHIPPTGKKSTPNRHCFICCRTTDEKGKKKRHETRRVRYGLAKSAIWACIQYRVWGYTIP</sequence>
<reference evidence="1" key="1">
    <citation type="submission" date="2020-07" db="EMBL/GenBank/DDBJ databases">
        <title>Multicomponent nature underlies the extraordinary mechanical properties of spider dragline silk.</title>
        <authorList>
            <person name="Kono N."/>
            <person name="Nakamura H."/>
            <person name="Mori M."/>
            <person name="Yoshida Y."/>
            <person name="Ohtoshi R."/>
            <person name="Malay A.D."/>
            <person name="Moran D.A.P."/>
            <person name="Tomita M."/>
            <person name="Numata K."/>
            <person name="Arakawa K."/>
        </authorList>
    </citation>
    <scope>NUCLEOTIDE SEQUENCE</scope>
</reference>
<gene>
    <name evidence="1" type="ORF">TNCT_96141</name>
</gene>
<proteinExistence type="predicted"/>
<dbReference type="Proteomes" id="UP000887116">
    <property type="component" value="Unassembled WGS sequence"/>
</dbReference>
<comment type="caution">
    <text evidence="1">The sequence shown here is derived from an EMBL/GenBank/DDBJ whole genome shotgun (WGS) entry which is preliminary data.</text>
</comment>
<dbReference type="EMBL" id="BMAO01024958">
    <property type="protein sequence ID" value="GFQ98991.1"/>
    <property type="molecule type" value="Genomic_DNA"/>
</dbReference>
<evidence type="ECO:0000313" key="2">
    <source>
        <dbReference type="Proteomes" id="UP000887116"/>
    </source>
</evidence>
<organism evidence="1 2">
    <name type="scientific">Trichonephila clavata</name>
    <name type="common">Joro spider</name>
    <name type="synonym">Nephila clavata</name>
    <dbReference type="NCBI Taxonomy" id="2740835"/>
    <lineage>
        <taxon>Eukaryota</taxon>
        <taxon>Metazoa</taxon>
        <taxon>Ecdysozoa</taxon>
        <taxon>Arthropoda</taxon>
        <taxon>Chelicerata</taxon>
        <taxon>Arachnida</taxon>
        <taxon>Araneae</taxon>
        <taxon>Araneomorphae</taxon>
        <taxon>Entelegynae</taxon>
        <taxon>Araneoidea</taxon>
        <taxon>Nephilidae</taxon>
        <taxon>Trichonephila</taxon>
    </lineage>
</organism>
<accession>A0A8X6L836</accession>
<dbReference type="AlphaFoldDB" id="A0A8X6L836"/>
<name>A0A8X6L836_TRICU</name>
<keyword evidence="2" id="KW-1185">Reference proteome</keyword>
<protein>
    <submittedName>
        <fullName evidence="1">Uncharacterized protein</fullName>
    </submittedName>
</protein>